<dbReference type="EMBL" id="PCDP01000059">
    <property type="protein sequence ID" value="PZM09523.1"/>
    <property type="molecule type" value="Genomic_DNA"/>
</dbReference>
<evidence type="ECO:0000259" key="7">
    <source>
        <dbReference type="PROSITE" id="PS50893"/>
    </source>
</evidence>
<sequence length="279" mass="29964">MAMMIEARSVGFRHSAKGAWLFENLSFSIAKGQIVVLLGQNGRGKTTLLKCMANLIAPTQGTIRYSGAIGYVPQQFVTPFSYSAHEVVLMGRARHVGLFSNPTEEDRARAAEALELVGGAALAERPISTLSGGERQLVLIARALASEADLLLLDEPASALDFRNQAVMLAMLRQLSASRGLTVVMTTHDPTHALEIADRAVLLHGSGRCEEGTVGEMCTEGRLSELYGMPMKRLDYVVGGNRASSIVANYGSMTARGEIGLFEQGLDESKAPVELTGRR</sequence>
<dbReference type="Proteomes" id="UP000248925">
    <property type="component" value="Unassembled WGS sequence"/>
</dbReference>
<evidence type="ECO:0000256" key="2">
    <source>
        <dbReference type="ARBA" id="ARBA00022448"/>
    </source>
</evidence>
<comment type="similarity">
    <text evidence="1">Belongs to the ABC transporter superfamily.</text>
</comment>
<keyword evidence="3" id="KW-0547">Nucleotide-binding</keyword>
<dbReference type="AlphaFoldDB" id="A0A2W4EBG4"/>
<dbReference type="Gene3D" id="3.40.50.300">
    <property type="entry name" value="P-loop containing nucleotide triphosphate hydrolases"/>
    <property type="match status" value="1"/>
</dbReference>
<evidence type="ECO:0000313" key="8">
    <source>
        <dbReference type="EMBL" id="PZM09523.1"/>
    </source>
</evidence>
<dbReference type="GO" id="GO:0006829">
    <property type="term" value="P:zinc ion transport"/>
    <property type="evidence" value="ECO:0007669"/>
    <property type="project" value="UniProtKB-KW"/>
</dbReference>
<dbReference type="InterPro" id="IPR027417">
    <property type="entry name" value="P-loop_NTPase"/>
</dbReference>
<protein>
    <recommendedName>
        <fullName evidence="7">ABC transporter domain-containing protein</fullName>
    </recommendedName>
</protein>
<dbReference type="InterPro" id="IPR003593">
    <property type="entry name" value="AAA+_ATPase"/>
</dbReference>
<evidence type="ECO:0000256" key="5">
    <source>
        <dbReference type="ARBA" id="ARBA00022906"/>
    </source>
</evidence>
<dbReference type="InterPro" id="IPR050153">
    <property type="entry name" value="Metal_Ion_Import_ABC"/>
</dbReference>
<gene>
    <name evidence="8" type="ORF">CPY51_24855</name>
</gene>
<dbReference type="GO" id="GO:0005524">
    <property type="term" value="F:ATP binding"/>
    <property type="evidence" value="ECO:0007669"/>
    <property type="project" value="UniProtKB-KW"/>
</dbReference>
<evidence type="ECO:0000256" key="1">
    <source>
        <dbReference type="ARBA" id="ARBA00005417"/>
    </source>
</evidence>
<dbReference type="InterPro" id="IPR003439">
    <property type="entry name" value="ABC_transporter-like_ATP-bd"/>
</dbReference>
<organism evidence="8 9">
    <name type="scientific">Rhizobium tubonense</name>
    <dbReference type="NCBI Taxonomy" id="484088"/>
    <lineage>
        <taxon>Bacteria</taxon>
        <taxon>Pseudomonadati</taxon>
        <taxon>Pseudomonadota</taxon>
        <taxon>Alphaproteobacteria</taxon>
        <taxon>Hyphomicrobiales</taxon>
        <taxon>Rhizobiaceae</taxon>
        <taxon>Rhizobium/Agrobacterium group</taxon>
        <taxon>Rhizobium</taxon>
    </lineage>
</organism>
<accession>A0A2W4EBG4</accession>
<feature type="domain" description="ABC transporter" evidence="7">
    <location>
        <begin position="5"/>
        <end position="230"/>
    </location>
</feature>
<dbReference type="PROSITE" id="PS50893">
    <property type="entry name" value="ABC_TRANSPORTER_2"/>
    <property type="match status" value="1"/>
</dbReference>
<keyword evidence="4" id="KW-0067">ATP-binding</keyword>
<dbReference type="Pfam" id="PF00005">
    <property type="entry name" value="ABC_tran"/>
    <property type="match status" value="1"/>
</dbReference>
<evidence type="ECO:0000256" key="3">
    <source>
        <dbReference type="ARBA" id="ARBA00022741"/>
    </source>
</evidence>
<dbReference type="SMART" id="SM00382">
    <property type="entry name" value="AAA"/>
    <property type="match status" value="1"/>
</dbReference>
<reference evidence="8 9" key="1">
    <citation type="journal article" date="2018" name="Sci. Rep.">
        <title>Rhizobium tumorigenes sp. nov., a novel plant tumorigenic bacterium isolated from cane gall tumors on thornless blackberry.</title>
        <authorList>
            <person name="Kuzmanovi N."/>
            <person name="Smalla K."/>
            <person name="Gronow S."/>
            <person name="PuBawska J."/>
        </authorList>
    </citation>
    <scope>NUCLEOTIDE SEQUENCE [LARGE SCALE GENOMIC DNA]</scope>
    <source>
        <strain evidence="8 9">CCBAU 85046</strain>
    </source>
</reference>
<comment type="caution">
    <text evidence="8">The sequence shown here is derived from an EMBL/GenBank/DDBJ whole genome shotgun (WGS) entry which is preliminary data.</text>
</comment>
<dbReference type="InterPro" id="IPR017871">
    <property type="entry name" value="ABC_transporter-like_CS"/>
</dbReference>
<keyword evidence="5" id="KW-0864">Zinc transport</keyword>
<keyword evidence="2" id="KW-0813">Transport</keyword>
<dbReference type="PANTHER" id="PTHR42734">
    <property type="entry name" value="METAL TRANSPORT SYSTEM ATP-BINDING PROTEIN TM_0124-RELATED"/>
    <property type="match status" value="1"/>
</dbReference>
<keyword evidence="6" id="KW-0406">Ion transport</keyword>
<dbReference type="PANTHER" id="PTHR42734:SF6">
    <property type="entry name" value="MOLYBDATE IMPORT ATP-BINDING PROTEIN MOLC"/>
    <property type="match status" value="1"/>
</dbReference>
<name>A0A2W4EBG4_9HYPH</name>
<dbReference type="GO" id="GO:0016887">
    <property type="term" value="F:ATP hydrolysis activity"/>
    <property type="evidence" value="ECO:0007669"/>
    <property type="project" value="InterPro"/>
</dbReference>
<evidence type="ECO:0000313" key="9">
    <source>
        <dbReference type="Proteomes" id="UP000248925"/>
    </source>
</evidence>
<keyword evidence="9" id="KW-1185">Reference proteome</keyword>
<keyword evidence="5" id="KW-0862">Zinc</keyword>
<dbReference type="OrthoDB" id="9805601at2"/>
<evidence type="ECO:0000256" key="4">
    <source>
        <dbReference type="ARBA" id="ARBA00022840"/>
    </source>
</evidence>
<proteinExistence type="inferred from homology"/>
<dbReference type="SUPFAM" id="SSF52540">
    <property type="entry name" value="P-loop containing nucleoside triphosphate hydrolases"/>
    <property type="match status" value="1"/>
</dbReference>
<evidence type="ECO:0000256" key="6">
    <source>
        <dbReference type="ARBA" id="ARBA00023065"/>
    </source>
</evidence>
<dbReference type="RefSeq" id="WP_111162904.1">
    <property type="nucleotide sequence ID" value="NZ_PCDP01000059.1"/>
</dbReference>
<dbReference type="PROSITE" id="PS00211">
    <property type="entry name" value="ABC_TRANSPORTER_1"/>
    <property type="match status" value="1"/>
</dbReference>